<dbReference type="InterPro" id="IPR056288">
    <property type="entry name" value="CEP76_C"/>
</dbReference>
<comment type="caution">
    <text evidence="2">The sequence shown here is derived from an EMBL/GenBank/DDBJ whole genome shotgun (WGS) entry which is preliminary data.</text>
</comment>
<feature type="non-terminal residue" evidence="2">
    <location>
        <position position="1"/>
    </location>
</feature>
<dbReference type="PANTHER" id="PTHR46436">
    <property type="entry name" value="CENTROSOMAL PROTEIN OF 76 KDA"/>
    <property type="match status" value="1"/>
</dbReference>
<name>A0A813H377_POLGL</name>
<keyword evidence="3" id="KW-1185">Reference proteome</keyword>
<evidence type="ECO:0000259" key="1">
    <source>
        <dbReference type="Pfam" id="PF24652"/>
    </source>
</evidence>
<reference evidence="2" key="1">
    <citation type="submission" date="2021-02" db="EMBL/GenBank/DDBJ databases">
        <authorList>
            <person name="Dougan E. K."/>
            <person name="Rhodes N."/>
            <person name="Thang M."/>
            <person name="Chan C."/>
        </authorList>
    </citation>
    <scope>NUCLEOTIDE SEQUENCE</scope>
</reference>
<dbReference type="AlphaFoldDB" id="A0A813H377"/>
<dbReference type="OMA" id="NCECERR"/>
<evidence type="ECO:0000313" key="3">
    <source>
        <dbReference type="Proteomes" id="UP000654075"/>
    </source>
</evidence>
<proteinExistence type="predicted"/>
<dbReference type="OrthoDB" id="5527234at2759"/>
<dbReference type="Proteomes" id="UP000654075">
    <property type="component" value="Unassembled WGS sequence"/>
</dbReference>
<dbReference type="InterPro" id="IPR052299">
    <property type="entry name" value="CEP76"/>
</dbReference>
<dbReference type="EMBL" id="CAJNNV010030327">
    <property type="protein sequence ID" value="CAE8632165.1"/>
    <property type="molecule type" value="Genomic_DNA"/>
</dbReference>
<dbReference type="Pfam" id="PF24652">
    <property type="entry name" value="CEP76_C"/>
    <property type="match status" value="1"/>
</dbReference>
<accession>A0A813H377</accession>
<organism evidence="2 3">
    <name type="scientific">Polarella glacialis</name>
    <name type="common">Dinoflagellate</name>
    <dbReference type="NCBI Taxonomy" id="89957"/>
    <lineage>
        <taxon>Eukaryota</taxon>
        <taxon>Sar</taxon>
        <taxon>Alveolata</taxon>
        <taxon>Dinophyceae</taxon>
        <taxon>Suessiales</taxon>
        <taxon>Suessiaceae</taxon>
        <taxon>Polarella</taxon>
    </lineage>
</organism>
<sequence length="212" mass="23374">AKYLASYSSVDTVFNDRSILVCHVDSVARVSYDFSDPRCWLRAPLDSEVFEALRLYPSTVSPPFADLSVRRWPGSWELEALEEAIEQRVASSVRSHREASGFTTVFHSHIAQLLQVALANCELERVWGTSQACVFESLAKRVCGAGEVLRAVPVQFNHLKVSLFWPALSDKTAVREVLAAPPATAFAVRAKVVQYPEGAVAAWVLLAAKGRI</sequence>
<gene>
    <name evidence="2" type="ORF">PGLA1383_LOCUS48148</name>
</gene>
<dbReference type="PANTHER" id="PTHR46436:SF1">
    <property type="entry name" value="CENTROSOMAL PROTEIN OF 76 KDA"/>
    <property type="match status" value="1"/>
</dbReference>
<protein>
    <recommendedName>
        <fullName evidence="1">Centrosomal protein of 76 kDa C-terminal domain-containing protein</fullName>
    </recommendedName>
</protein>
<evidence type="ECO:0000313" key="2">
    <source>
        <dbReference type="EMBL" id="CAE8632165.1"/>
    </source>
</evidence>
<feature type="domain" description="Centrosomal protein of 76 kDa C-terminal" evidence="1">
    <location>
        <begin position="78"/>
        <end position="209"/>
    </location>
</feature>